<dbReference type="Proteomes" id="UP000664132">
    <property type="component" value="Unassembled WGS sequence"/>
</dbReference>
<evidence type="ECO:0000313" key="2">
    <source>
        <dbReference type="Proteomes" id="UP000664132"/>
    </source>
</evidence>
<proteinExistence type="predicted"/>
<sequence>MQRSLASGCFNCQMYLPLPVTSCDYCVAGYRRQGKSSRLMRNEIHPRQTPPAGQAGHPHGKADPIELAEEAKGGKDATCIPACNLVLVFRSNFPEGNGTRVQVHETSICPYRGILLDCSVVGLSFVDKVPGRLEDEMNDRTEKLVVGVHDKRID</sequence>
<dbReference type="AlphaFoldDB" id="A0A8H8BR91"/>
<keyword evidence="2" id="KW-1185">Reference proteome</keyword>
<evidence type="ECO:0000313" key="1">
    <source>
        <dbReference type="EMBL" id="KAG4421956.1"/>
    </source>
</evidence>
<name>A0A8H8BR91_9HELO</name>
<organism evidence="1 2">
    <name type="scientific">Cadophora malorum</name>
    <dbReference type="NCBI Taxonomy" id="108018"/>
    <lineage>
        <taxon>Eukaryota</taxon>
        <taxon>Fungi</taxon>
        <taxon>Dikarya</taxon>
        <taxon>Ascomycota</taxon>
        <taxon>Pezizomycotina</taxon>
        <taxon>Leotiomycetes</taxon>
        <taxon>Helotiales</taxon>
        <taxon>Ploettnerulaceae</taxon>
        <taxon>Cadophora</taxon>
    </lineage>
</organism>
<accession>A0A8H8BR91</accession>
<dbReference type="EMBL" id="JAFJYH010000057">
    <property type="protein sequence ID" value="KAG4421956.1"/>
    <property type="molecule type" value="Genomic_DNA"/>
</dbReference>
<gene>
    <name evidence="1" type="ORF">IFR04_004935</name>
</gene>
<comment type="caution">
    <text evidence="1">The sequence shown here is derived from an EMBL/GenBank/DDBJ whole genome shotgun (WGS) entry which is preliminary data.</text>
</comment>
<protein>
    <submittedName>
        <fullName evidence="1">Uncharacterized protein</fullName>
    </submittedName>
</protein>
<reference evidence="1" key="1">
    <citation type="submission" date="2021-02" db="EMBL/GenBank/DDBJ databases">
        <title>Genome sequence Cadophora malorum strain M34.</title>
        <authorList>
            <person name="Stefanovic E."/>
            <person name="Vu D."/>
            <person name="Scully C."/>
            <person name="Dijksterhuis J."/>
            <person name="Roader J."/>
            <person name="Houbraken J."/>
        </authorList>
    </citation>
    <scope>NUCLEOTIDE SEQUENCE</scope>
    <source>
        <strain evidence="1">M34</strain>
    </source>
</reference>